<dbReference type="Proteomes" id="UP000077266">
    <property type="component" value="Unassembled WGS sequence"/>
</dbReference>
<evidence type="ECO:0000313" key="2">
    <source>
        <dbReference type="Proteomes" id="UP000077266"/>
    </source>
</evidence>
<gene>
    <name evidence="1" type="ORF">EXIGLDRAFT_779777</name>
</gene>
<name>A0A165BWL4_EXIGL</name>
<keyword evidence="2" id="KW-1185">Reference proteome</keyword>
<proteinExistence type="predicted"/>
<protein>
    <submittedName>
        <fullName evidence="1">Uncharacterized protein</fullName>
    </submittedName>
</protein>
<sequence length="466" mass="51515">MTVATVIADSQHADGGLLLPVEVVEDFVCNYISDVDAQDAGHLHLVCRNFNHLALRMRPGPRRPLFFATIRICEPEPQHFTTATHGGIVGRAVCRFLQLCRPILFRVHIALARVAHPSEALHVLFKFVIENMDRIFDLAIVCPSYILDRSSVLERALVETAAPNLLTEIVSASASPDMVHALCGRASSKLRSFSLWTSQFPTVPSQTQFTGVVYASIACGRLLIRQQVRTACTVFPVLSELHVFLSLAHSASNQVSAISGRFVLPTTVTRFVARIQCNKDFNALSLALDVSNVAFVVYQCYSIIDFISSANNIDFLVAFNGLSISVDESRSSGQSVGVSARISSLMEHRRRHYSVRSHPSLRAILWVENILLVCLPFAVSISITPEQYMASVLANSAHLARLEVVVIHVPDAVSQYPSMVELNLPSLHHIWVVSACAYRVKAPPMLPDALRRMFGSRSVVHWCLRP</sequence>
<reference evidence="1 2" key="1">
    <citation type="journal article" date="2016" name="Mol. Biol. Evol.">
        <title>Comparative Genomics of Early-Diverging Mushroom-Forming Fungi Provides Insights into the Origins of Lignocellulose Decay Capabilities.</title>
        <authorList>
            <person name="Nagy L.G."/>
            <person name="Riley R."/>
            <person name="Tritt A."/>
            <person name="Adam C."/>
            <person name="Daum C."/>
            <person name="Floudas D."/>
            <person name="Sun H."/>
            <person name="Yadav J.S."/>
            <person name="Pangilinan J."/>
            <person name="Larsson K.H."/>
            <person name="Matsuura K."/>
            <person name="Barry K."/>
            <person name="Labutti K."/>
            <person name="Kuo R."/>
            <person name="Ohm R.A."/>
            <person name="Bhattacharya S.S."/>
            <person name="Shirouzu T."/>
            <person name="Yoshinaga Y."/>
            <person name="Martin F.M."/>
            <person name="Grigoriev I.V."/>
            <person name="Hibbett D.S."/>
        </authorList>
    </citation>
    <scope>NUCLEOTIDE SEQUENCE [LARGE SCALE GENOMIC DNA]</scope>
    <source>
        <strain evidence="1 2">HHB12029</strain>
    </source>
</reference>
<dbReference type="AlphaFoldDB" id="A0A165BWL4"/>
<organism evidence="1 2">
    <name type="scientific">Exidia glandulosa HHB12029</name>
    <dbReference type="NCBI Taxonomy" id="1314781"/>
    <lineage>
        <taxon>Eukaryota</taxon>
        <taxon>Fungi</taxon>
        <taxon>Dikarya</taxon>
        <taxon>Basidiomycota</taxon>
        <taxon>Agaricomycotina</taxon>
        <taxon>Agaricomycetes</taxon>
        <taxon>Auriculariales</taxon>
        <taxon>Exidiaceae</taxon>
        <taxon>Exidia</taxon>
    </lineage>
</organism>
<evidence type="ECO:0000313" key="1">
    <source>
        <dbReference type="EMBL" id="KZV81375.1"/>
    </source>
</evidence>
<accession>A0A165BWL4</accession>
<dbReference type="InParanoid" id="A0A165BWL4"/>
<dbReference type="EMBL" id="KV426396">
    <property type="protein sequence ID" value="KZV81375.1"/>
    <property type="molecule type" value="Genomic_DNA"/>
</dbReference>